<evidence type="ECO:0000313" key="2">
    <source>
        <dbReference type="EMBL" id="KAF1809284.1"/>
    </source>
</evidence>
<evidence type="ECO:0000256" key="1">
    <source>
        <dbReference type="SAM" id="MobiDB-lite"/>
    </source>
</evidence>
<sequence length="183" mass="19502">MAAPGGRDPAQQGEPPLSPPSLKRLAPAPLTPRGSPAVAAANPPANAARRFRPYRMPPSESLGSPAPYNRRSSRTHTRRCLRTCMPQPQIATNAGPSMANLPALAGPQAPPPDHRIAPVTTSYRRGRELPLIEKPGAVHRLGVCLDRESTTEGLFNGKGPQHSCQVARCSSTLIYGRVGRRDG</sequence>
<protein>
    <submittedName>
        <fullName evidence="2 4">Uncharacterized protein</fullName>
    </submittedName>
</protein>
<reference evidence="4" key="2">
    <citation type="submission" date="2020-04" db="EMBL/GenBank/DDBJ databases">
        <authorList>
            <consortium name="NCBI Genome Project"/>
        </authorList>
    </citation>
    <scope>NUCLEOTIDE SEQUENCE</scope>
    <source>
        <strain evidence="4">CBS 781.70</strain>
    </source>
</reference>
<dbReference type="EMBL" id="ML975174">
    <property type="protein sequence ID" value="KAF1809284.1"/>
    <property type="molecule type" value="Genomic_DNA"/>
</dbReference>
<dbReference type="RefSeq" id="XP_033530915.1">
    <property type="nucleotide sequence ID" value="XM_033678276.1"/>
</dbReference>
<proteinExistence type="predicted"/>
<dbReference type="AlphaFoldDB" id="A0A6G1FU33"/>
<feature type="region of interest" description="Disordered" evidence="1">
    <location>
        <begin position="1"/>
        <end position="77"/>
    </location>
</feature>
<evidence type="ECO:0000313" key="3">
    <source>
        <dbReference type="Proteomes" id="UP000504638"/>
    </source>
</evidence>
<dbReference type="Proteomes" id="UP000504638">
    <property type="component" value="Unplaced"/>
</dbReference>
<organism evidence="2">
    <name type="scientific">Eremomyces bilateralis CBS 781.70</name>
    <dbReference type="NCBI Taxonomy" id="1392243"/>
    <lineage>
        <taxon>Eukaryota</taxon>
        <taxon>Fungi</taxon>
        <taxon>Dikarya</taxon>
        <taxon>Ascomycota</taxon>
        <taxon>Pezizomycotina</taxon>
        <taxon>Dothideomycetes</taxon>
        <taxon>Dothideomycetes incertae sedis</taxon>
        <taxon>Eremomycetales</taxon>
        <taxon>Eremomycetaceae</taxon>
        <taxon>Eremomyces</taxon>
    </lineage>
</organism>
<name>A0A6G1FU33_9PEZI</name>
<reference evidence="2 4" key="1">
    <citation type="submission" date="2020-01" db="EMBL/GenBank/DDBJ databases">
        <authorList>
            <consortium name="DOE Joint Genome Institute"/>
            <person name="Haridas S."/>
            <person name="Albert R."/>
            <person name="Binder M."/>
            <person name="Bloem J."/>
            <person name="Labutti K."/>
            <person name="Salamov A."/>
            <person name="Andreopoulos B."/>
            <person name="Baker S.E."/>
            <person name="Barry K."/>
            <person name="Bills G."/>
            <person name="Bluhm B.H."/>
            <person name="Cannon C."/>
            <person name="Castanera R."/>
            <person name="Culley D.E."/>
            <person name="Daum C."/>
            <person name="Ezra D."/>
            <person name="Gonzalez J.B."/>
            <person name="Henrissat B."/>
            <person name="Kuo A."/>
            <person name="Liang C."/>
            <person name="Lipzen A."/>
            <person name="Lutzoni F."/>
            <person name="Magnuson J."/>
            <person name="Mondo S."/>
            <person name="Nolan M."/>
            <person name="Ohm R."/>
            <person name="Pangilinan J."/>
            <person name="Park H.-J."/>
            <person name="Ramirez L."/>
            <person name="Alfaro M."/>
            <person name="Sun H."/>
            <person name="Tritt A."/>
            <person name="Yoshinaga Y."/>
            <person name="Zwiers L.-H."/>
            <person name="Turgeon B.G."/>
            <person name="Goodwin S.B."/>
            <person name="Spatafora J.W."/>
            <person name="Crous P.W."/>
            <person name="Grigoriev I.V."/>
        </authorList>
    </citation>
    <scope>NUCLEOTIDE SEQUENCE</scope>
    <source>
        <strain evidence="2 4">CBS 781.70</strain>
    </source>
</reference>
<keyword evidence="3" id="KW-1185">Reference proteome</keyword>
<evidence type="ECO:0000313" key="4">
    <source>
        <dbReference type="RefSeq" id="XP_033530915.1"/>
    </source>
</evidence>
<reference evidence="4" key="3">
    <citation type="submission" date="2025-04" db="UniProtKB">
        <authorList>
            <consortium name="RefSeq"/>
        </authorList>
    </citation>
    <scope>IDENTIFICATION</scope>
    <source>
        <strain evidence="4">CBS 781.70</strain>
    </source>
</reference>
<dbReference type="GeneID" id="54418846"/>
<accession>A0A6G1FU33</accession>
<gene>
    <name evidence="2 4" type="ORF">P152DRAFT_452175</name>
</gene>
<feature type="compositionally biased region" description="Low complexity" evidence="1">
    <location>
        <begin position="36"/>
        <end position="48"/>
    </location>
</feature>